<dbReference type="Gene3D" id="3.40.1810.10">
    <property type="entry name" value="Transcription factor, MADS-box"/>
    <property type="match status" value="1"/>
</dbReference>
<dbReference type="GO" id="GO:0045944">
    <property type="term" value="P:positive regulation of transcription by RNA polymerase II"/>
    <property type="evidence" value="ECO:0007669"/>
    <property type="project" value="InterPro"/>
</dbReference>
<evidence type="ECO:0000259" key="6">
    <source>
        <dbReference type="PROSITE" id="PS50066"/>
    </source>
</evidence>
<dbReference type="Pfam" id="PF00319">
    <property type="entry name" value="SRF-TF"/>
    <property type="match status" value="1"/>
</dbReference>
<evidence type="ECO:0000256" key="4">
    <source>
        <dbReference type="ARBA" id="ARBA00023163"/>
    </source>
</evidence>
<evidence type="ECO:0000313" key="7">
    <source>
        <dbReference type="EMBL" id="ASZ79978.1"/>
    </source>
</evidence>
<comment type="subcellular location">
    <subcellularLocation>
        <location evidence="1">Nucleus</location>
    </subcellularLocation>
</comment>
<dbReference type="PROSITE" id="PS50066">
    <property type="entry name" value="MADS_BOX_2"/>
    <property type="match status" value="1"/>
</dbReference>
<reference evidence="7" key="1">
    <citation type="submission" date="2016-08" db="EMBL/GenBank/DDBJ databases">
        <title>Transcriptome of Bambusa mutipllex flowers.</title>
        <authorList>
            <person name="Lin C.-S."/>
            <person name="Yue J.-J."/>
            <person name="Hsiao H.C.-W."/>
            <person name="Yang L.-H."/>
            <person name="Yuan J.-L."/>
            <person name="Gu X.-P."/>
            <person name="Shih M.-C."/>
        </authorList>
    </citation>
    <scope>NUCLEOTIDE SEQUENCE</scope>
</reference>
<dbReference type="GO" id="GO:0000978">
    <property type="term" value="F:RNA polymerase II cis-regulatory region sequence-specific DNA binding"/>
    <property type="evidence" value="ECO:0007669"/>
    <property type="project" value="TreeGrafter"/>
</dbReference>
<dbReference type="EMBL" id="KX714641">
    <property type="protein sequence ID" value="ASZ79978.1"/>
    <property type="molecule type" value="mRNA"/>
</dbReference>
<feature type="domain" description="MADS-box" evidence="6">
    <location>
        <begin position="10"/>
        <end position="68"/>
    </location>
</feature>
<dbReference type="PRINTS" id="PR00404">
    <property type="entry name" value="MADSDOMAIN"/>
</dbReference>
<evidence type="ECO:0000256" key="5">
    <source>
        <dbReference type="ARBA" id="ARBA00023242"/>
    </source>
</evidence>
<keyword evidence="2" id="KW-0805">Transcription regulation</keyword>
<organism evidence="7">
    <name type="scientific">Bambusa multiplex</name>
    <name type="common">Hedge bamboo</name>
    <name type="synonym">Bambusa glaucescens</name>
    <dbReference type="NCBI Taxonomy" id="4582"/>
    <lineage>
        <taxon>Eukaryota</taxon>
        <taxon>Viridiplantae</taxon>
        <taxon>Streptophyta</taxon>
        <taxon>Embryophyta</taxon>
        <taxon>Tracheophyta</taxon>
        <taxon>Spermatophyta</taxon>
        <taxon>Magnoliopsida</taxon>
        <taxon>Liliopsida</taxon>
        <taxon>Poales</taxon>
        <taxon>Poaceae</taxon>
        <taxon>BOP clade</taxon>
        <taxon>Bambusoideae</taxon>
        <taxon>Bambusodae</taxon>
        <taxon>Bambuseae</taxon>
        <taxon>Bambusinae</taxon>
        <taxon>Bambusa</taxon>
    </lineage>
</organism>
<keyword evidence="4" id="KW-0804">Transcription</keyword>
<name>A0A3S6K9H2_BAMML</name>
<accession>A0A3S6K9H2</accession>
<dbReference type="GO" id="GO:0005634">
    <property type="term" value="C:nucleus"/>
    <property type="evidence" value="ECO:0007669"/>
    <property type="project" value="UniProtKB-SubCell"/>
</dbReference>
<dbReference type="SMART" id="SM00432">
    <property type="entry name" value="MADS"/>
    <property type="match status" value="1"/>
</dbReference>
<protein>
    <submittedName>
        <fullName evidence="7">MADS75-2</fullName>
    </submittedName>
</protein>
<evidence type="ECO:0000256" key="3">
    <source>
        <dbReference type="ARBA" id="ARBA00023125"/>
    </source>
</evidence>
<dbReference type="SUPFAM" id="SSF55455">
    <property type="entry name" value="SRF-like"/>
    <property type="match status" value="1"/>
</dbReference>
<keyword evidence="3" id="KW-0238">DNA-binding</keyword>
<dbReference type="PANTHER" id="PTHR11945:SF776">
    <property type="entry name" value="AGAMOUS-LIKE 50-RELATED"/>
    <property type="match status" value="1"/>
</dbReference>
<dbReference type="InterPro" id="IPR002100">
    <property type="entry name" value="TF_MADSbox"/>
</dbReference>
<dbReference type="GO" id="GO:0000981">
    <property type="term" value="F:DNA-binding transcription factor activity, RNA polymerase II-specific"/>
    <property type="evidence" value="ECO:0007669"/>
    <property type="project" value="TreeGrafter"/>
</dbReference>
<sequence length="180" mass="20298">MGRPRGMPSAGRQRIPMRRIEKEESRQVTFSKRRNGIYKKASELSMLCGAHIVVFSSAGRAYVFGDPSVNYILHQYLPLPGKDAPVLDDNAVSEPEAVAAMWRAVEETKAQVAAERARMDAIVVKVAQAKAGRRFWWEADIKALGEAELPEFTRALERLKDNIRRRADTLLSALPPRRLR</sequence>
<evidence type="ECO:0000256" key="1">
    <source>
        <dbReference type="ARBA" id="ARBA00004123"/>
    </source>
</evidence>
<dbReference type="AlphaFoldDB" id="A0A3S6K9H2"/>
<keyword evidence="5" id="KW-0539">Nucleus</keyword>
<dbReference type="InterPro" id="IPR036879">
    <property type="entry name" value="TF_MADSbox_sf"/>
</dbReference>
<dbReference type="GO" id="GO:0046983">
    <property type="term" value="F:protein dimerization activity"/>
    <property type="evidence" value="ECO:0007669"/>
    <property type="project" value="InterPro"/>
</dbReference>
<dbReference type="PANTHER" id="PTHR11945">
    <property type="entry name" value="MADS BOX PROTEIN"/>
    <property type="match status" value="1"/>
</dbReference>
<dbReference type="InterPro" id="IPR033896">
    <property type="entry name" value="MEF2-like_N"/>
</dbReference>
<dbReference type="CDD" id="cd00265">
    <property type="entry name" value="MADS_MEF2_like"/>
    <property type="match status" value="1"/>
</dbReference>
<evidence type="ECO:0000256" key="2">
    <source>
        <dbReference type="ARBA" id="ARBA00023015"/>
    </source>
</evidence>
<proteinExistence type="evidence at transcript level"/>